<proteinExistence type="predicted"/>
<dbReference type="CDD" id="cd17657">
    <property type="entry name" value="CDC14_N"/>
    <property type="match status" value="1"/>
</dbReference>
<name>A0A7R9QRP0_9ACAR</name>
<organism evidence="2">
    <name type="scientific">Oppiella nova</name>
    <dbReference type="NCBI Taxonomy" id="334625"/>
    <lineage>
        <taxon>Eukaryota</taxon>
        <taxon>Metazoa</taxon>
        <taxon>Ecdysozoa</taxon>
        <taxon>Arthropoda</taxon>
        <taxon>Chelicerata</taxon>
        <taxon>Arachnida</taxon>
        <taxon>Acari</taxon>
        <taxon>Acariformes</taxon>
        <taxon>Sarcoptiformes</taxon>
        <taxon>Oribatida</taxon>
        <taxon>Brachypylina</taxon>
        <taxon>Oppioidea</taxon>
        <taxon>Oppiidae</taxon>
        <taxon>Oppiella</taxon>
    </lineage>
</organism>
<sequence>MSAMEEHSRRGVKDLKDVIPGLLHLAELSRGRLYLATVKPGLVNPLKTKSDSMITYFSIDDQLVYEGFDADFGPLNEAMLYRYCLKLNKLLKSNKKKIVHYTTTECKKRVNAAYLIGSYCIINLKASPEEVYSKLMANNGPHFLPFRDAAF</sequence>
<accession>A0A7R9QRP0</accession>
<dbReference type="SUPFAM" id="SSF52799">
    <property type="entry name" value="(Phosphotyrosine protein) phosphatases II"/>
    <property type="match status" value="1"/>
</dbReference>
<gene>
    <name evidence="2" type="ORF">ONB1V03_LOCUS12653</name>
</gene>
<feature type="domain" description="Dual specificity/tyrosine protein phosphatase N-terminal" evidence="1">
    <location>
        <begin position="30"/>
        <end position="150"/>
    </location>
</feature>
<dbReference type="AlphaFoldDB" id="A0A7R9QRP0"/>
<protein>
    <recommendedName>
        <fullName evidence="1">Dual specificity/tyrosine protein phosphatase N-terminal domain-containing protein</fullName>
    </recommendedName>
</protein>
<dbReference type="InterPro" id="IPR029260">
    <property type="entry name" value="DSPn"/>
</dbReference>
<dbReference type="OrthoDB" id="266663at2759"/>
<dbReference type="InterPro" id="IPR029021">
    <property type="entry name" value="Prot-tyrosine_phosphatase-like"/>
</dbReference>
<dbReference type="Gene3D" id="3.90.190.10">
    <property type="entry name" value="Protein tyrosine phosphatase superfamily"/>
    <property type="match status" value="1"/>
</dbReference>
<reference evidence="2" key="1">
    <citation type="submission" date="2020-11" db="EMBL/GenBank/DDBJ databases">
        <authorList>
            <person name="Tran Van P."/>
        </authorList>
    </citation>
    <scope>NUCLEOTIDE SEQUENCE</scope>
</reference>
<keyword evidence="3" id="KW-1185">Reference proteome</keyword>
<feature type="non-terminal residue" evidence="2">
    <location>
        <position position="1"/>
    </location>
</feature>
<dbReference type="EMBL" id="CAJPVJ010010407">
    <property type="protein sequence ID" value="CAG2173200.1"/>
    <property type="molecule type" value="Genomic_DNA"/>
</dbReference>
<dbReference type="Pfam" id="PF14671">
    <property type="entry name" value="DSPn"/>
    <property type="match status" value="1"/>
</dbReference>
<evidence type="ECO:0000313" key="3">
    <source>
        <dbReference type="Proteomes" id="UP000728032"/>
    </source>
</evidence>
<evidence type="ECO:0000259" key="1">
    <source>
        <dbReference type="Pfam" id="PF14671"/>
    </source>
</evidence>
<dbReference type="EMBL" id="OC925232">
    <property type="protein sequence ID" value="CAD7656013.1"/>
    <property type="molecule type" value="Genomic_DNA"/>
</dbReference>
<dbReference type="Proteomes" id="UP000728032">
    <property type="component" value="Unassembled WGS sequence"/>
</dbReference>
<evidence type="ECO:0000313" key="2">
    <source>
        <dbReference type="EMBL" id="CAD7656013.1"/>
    </source>
</evidence>